<dbReference type="CDD" id="cd10814">
    <property type="entry name" value="GH38N_AMII_SpGH38_like"/>
    <property type="match status" value="1"/>
</dbReference>
<dbReference type="OrthoDB" id="9764050at2"/>
<evidence type="ECO:0000256" key="5">
    <source>
        <dbReference type="SAM" id="MobiDB-lite"/>
    </source>
</evidence>
<protein>
    <submittedName>
        <fullName evidence="7">Alpha-mannosidase</fullName>
    </submittedName>
</protein>
<dbReference type="Gene3D" id="2.70.98.30">
    <property type="entry name" value="Golgi alpha-mannosidase II, domain 4"/>
    <property type="match status" value="1"/>
</dbReference>
<dbReference type="EMBL" id="CP032627">
    <property type="protein sequence ID" value="AYG00048.1"/>
    <property type="molecule type" value="Genomic_DNA"/>
</dbReference>
<dbReference type="KEGG" id="lact:D7I46_02460"/>
<dbReference type="InterPro" id="IPR015341">
    <property type="entry name" value="Glyco_hydro_38_cen"/>
</dbReference>
<dbReference type="RefSeq" id="WP_120771436.1">
    <property type="nucleotide sequence ID" value="NZ_CP032627.1"/>
</dbReference>
<evidence type="ECO:0000256" key="4">
    <source>
        <dbReference type="ARBA" id="ARBA00023295"/>
    </source>
</evidence>
<dbReference type="Proteomes" id="UP000269374">
    <property type="component" value="Chromosome"/>
</dbReference>
<dbReference type="PANTHER" id="PTHR46017:SF2">
    <property type="entry name" value="MANNOSYLGLYCERATE HYDROLASE"/>
    <property type="match status" value="1"/>
</dbReference>
<accession>A0A387BC68</accession>
<dbReference type="Pfam" id="PF09261">
    <property type="entry name" value="Alpha-mann_mid"/>
    <property type="match status" value="1"/>
</dbReference>
<dbReference type="InterPro" id="IPR028995">
    <property type="entry name" value="Glyco_hydro_57/38_cen_sf"/>
</dbReference>
<keyword evidence="3" id="KW-0378">Hydrolase</keyword>
<dbReference type="InterPro" id="IPR027291">
    <property type="entry name" value="Glyco_hydro_38_N_sf"/>
</dbReference>
<dbReference type="SUPFAM" id="SSF88713">
    <property type="entry name" value="Glycoside hydrolase/deacetylase"/>
    <property type="match status" value="1"/>
</dbReference>
<evidence type="ECO:0000256" key="1">
    <source>
        <dbReference type="ARBA" id="ARBA00009792"/>
    </source>
</evidence>
<dbReference type="PANTHER" id="PTHR46017">
    <property type="entry name" value="ALPHA-MANNOSIDASE 2C1"/>
    <property type="match status" value="1"/>
</dbReference>
<sequence length="914" mass="104517">MKKKTVHIISHSHWDREWYMAYEEHHMRLINLVDDLLELFKTDSDFDSFHLDGQTIILDDYLQVRPEREAEVRAAIAAGKLRIGPFYILQDDFLISPESNVRNMLIGRKESERFGAPVELGYFPDTFGNMGQTPQLMKQARLDVAAFGRGVKPIGFDNQVLAQSEEAYTSQFSEMWWEGPDGTKILGILFANWYSNGNEIPAEKKAAIEFWKQKLTDVEKFASTSHLLMMNGVDHQPVQKDLSAAIRLANELFPDYEFVHSNWPKYLEAVKSDLPENLSTVNGELTSQETDGWYTLANTASSRVYLKQFNTKVERKLENIAEPLSSLAYRLTGEYPHDKLTYAWKTLLQNHPHDSICGCSLDEVHREMMTRFEKSESVADYLIEDALITLSKGISFEGEHPFVVFNTSGHKKTGEVDVEVVLTRKLFREGLPEQLYDELKAQPKHIYKVVDSEGIAVPAEISAEEVLFDYDLPKDRFRIPYMKRFVKVKLFLNEMDALSWKTFDLVEIPEEVTTDESMISGCTIENELIKVSVSTDGSLSVTDKQLNRTFNDLLIFEDTGDIGNEYIFFQPTGTQAILSTDGLAKVSVRTDRPEIAQIQLIQTMMIPKSADELLDEEQKKVKEFHHRQAKRSIELVPFELNTVITVRKNSRKIDFETTFDNEMKDHRVRVLFPSELTEDTHEADSIYEVVKRPNSMPKTWKNPTNPQHQGAFVNLHNDDYGITIGNFGLNEYEIVNRSTIALTLLRAVGELGDWGYFPTPEAQTLGSHTFNYSLELHGRPEQRYETYKNAYAAQIPFSSVLLDSSALTENDRHTNLSHEGKVIEVDADKFAITALKRRESDNGLILRGYNLSNQNEKMEVKAETTSLNLLEEEIGEKPENLAPYEIRTLLIKEGLTNDGEDSTRQMKSPKEESN</sequence>
<dbReference type="GO" id="GO:0030246">
    <property type="term" value="F:carbohydrate binding"/>
    <property type="evidence" value="ECO:0007669"/>
    <property type="project" value="InterPro"/>
</dbReference>
<reference evidence="7 8" key="1">
    <citation type="submission" date="2018-09" db="EMBL/GenBank/DDBJ databases">
        <title>Genome sequencing of strain 1JSPR-7.</title>
        <authorList>
            <person name="Heo J."/>
            <person name="Kim S.-J."/>
            <person name="Kwon S.-W."/>
        </authorList>
    </citation>
    <scope>NUCLEOTIDE SEQUENCE [LARGE SCALE GENOMIC DNA]</scope>
    <source>
        <strain evidence="7 8">1JSPR-7</strain>
    </source>
</reference>
<dbReference type="Gene3D" id="1.20.1270.50">
    <property type="entry name" value="Glycoside hydrolase family 38, central domain"/>
    <property type="match status" value="1"/>
</dbReference>
<keyword evidence="4" id="KW-0326">Glycosidase</keyword>
<dbReference type="InterPro" id="IPR041147">
    <property type="entry name" value="GH38_C"/>
</dbReference>
<feature type="region of interest" description="Disordered" evidence="5">
    <location>
        <begin position="893"/>
        <end position="914"/>
    </location>
</feature>
<comment type="similarity">
    <text evidence="1">Belongs to the glycosyl hydrolase 38 family.</text>
</comment>
<dbReference type="InterPro" id="IPR011682">
    <property type="entry name" value="Glyco_hydro_38_C"/>
</dbReference>
<feature type="domain" description="Glycoside hydrolase family 38 central" evidence="6">
    <location>
        <begin position="299"/>
        <end position="372"/>
    </location>
</feature>
<dbReference type="InterPro" id="IPR000602">
    <property type="entry name" value="Glyco_hydro_38_N"/>
</dbReference>
<evidence type="ECO:0000256" key="2">
    <source>
        <dbReference type="ARBA" id="ARBA00022723"/>
    </source>
</evidence>
<keyword evidence="2" id="KW-0479">Metal-binding</keyword>
<dbReference type="Pfam" id="PF07748">
    <property type="entry name" value="Glyco_hydro_38C"/>
    <property type="match status" value="1"/>
</dbReference>
<dbReference type="SUPFAM" id="SSF88688">
    <property type="entry name" value="Families 57/38 glycoside transferase middle domain"/>
    <property type="match status" value="1"/>
</dbReference>
<dbReference type="Gene3D" id="2.60.40.2210">
    <property type="match status" value="1"/>
</dbReference>
<dbReference type="GO" id="GO:0046872">
    <property type="term" value="F:metal ion binding"/>
    <property type="evidence" value="ECO:0007669"/>
    <property type="project" value="UniProtKB-KW"/>
</dbReference>
<dbReference type="SMART" id="SM00872">
    <property type="entry name" value="Alpha-mann_mid"/>
    <property type="match status" value="1"/>
</dbReference>
<proteinExistence type="inferred from homology"/>
<dbReference type="AlphaFoldDB" id="A0A387BC68"/>
<dbReference type="Gene3D" id="2.60.40.2220">
    <property type="match status" value="1"/>
</dbReference>
<dbReference type="Gene3D" id="3.20.110.10">
    <property type="entry name" value="Glycoside hydrolase 38, N terminal domain"/>
    <property type="match status" value="1"/>
</dbReference>
<dbReference type="GO" id="GO:0004559">
    <property type="term" value="F:alpha-mannosidase activity"/>
    <property type="evidence" value="ECO:0007669"/>
    <property type="project" value="InterPro"/>
</dbReference>
<dbReference type="GO" id="GO:0006013">
    <property type="term" value="P:mannose metabolic process"/>
    <property type="evidence" value="ECO:0007669"/>
    <property type="project" value="InterPro"/>
</dbReference>
<organism evidence="7 8">
    <name type="scientific">Lactococcus allomyrinae</name>
    <dbReference type="NCBI Taxonomy" id="2419773"/>
    <lineage>
        <taxon>Bacteria</taxon>
        <taxon>Bacillati</taxon>
        <taxon>Bacillota</taxon>
        <taxon>Bacilli</taxon>
        <taxon>Lactobacillales</taxon>
        <taxon>Streptococcaceae</taxon>
        <taxon>Lactococcus</taxon>
    </lineage>
</organism>
<evidence type="ECO:0000256" key="3">
    <source>
        <dbReference type="ARBA" id="ARBA00022801"/>
    </source>
</evidence>
<dbReference type="Pfam" id="PF18438">
    <property type="entry name" value="Glyco_hydro_38"/>
    <property type="match status" value="1"/>
</dbReference>
<name>A0A387BC68_9LACT</name>
<keyword evidence="8" id="KW-1185">Reference proteome</keyword>
<dbReference type="Pfam" id="PF01074">
    <property type="entry name" value="Glyco_hydro_38N"/>
    <property type="match status" value="1"/>
</dbReference>
<dbReference type="InterPro" id="IPR041509">
    <property type="entry name" value="GH38_beta-1"/>
</dbReference>
<evidence type="ECO:0000313" key="8">
    <source>
        <dbReference type="Proteomes" id="UP000269374"/>
    </source>
</evidence>
<dbReference type="Pfam" id="PF17677">
    <property type="entry name" value="Glyco_hydro38C2"/>
    <property type="match status" value="1"/>
</dbReference>
<dbReference type="InterPro" id="IPR011013">
    <property type="entry name" value="Gal_mutarotase_sf_dom"/>
</dbReference>
<dbReference type="InterPro" id="IPR011330">
    <property type="entry name" value="Glyco_hydro/deAcase_b/a-brl"/>
</dbReference>
<dbReference type="SUPFAM" id="SSF74650">
    <property type="entry name" value="Galactose mutarotase-like"/>
    <property type="match status" value="1"/>
</dbReference>
<dbReference type="InterPro" id="IPR037094">
    <property type="entry name" value="Glyco_hydro_38_cen_sf"/>
</dbReference>
<evidence type="ECO:0000313" key="7">
    <source>
        <dbReference type="EMBL" id="AYG00048.1"/>
    </source>
</evidence>
<evidence type="ECO:0000259" key="6">
    <source>
        <dbReference type="SMART" id="SM00872"/>
    </source>
</evidence>
<dbReference type="GO" id="GO:0009313">
    <property type="term" value="P:oligosaccharide catabolic process"/>
    <property type="evidence" value="ECO:0007669"/>
    <property type="project" value="TreeGrafter"/>
</dbReference>
<feature type="compositionally biased region" description="Basic and acidic residues" evidence="5">
    <location>
        <begin position="901"/>
        <end position="914"/>
    </location>
</feature>
<gene>
    <name evidence="7" type="ORF">D7I46_02460</name>
</gene>